<evidence type="ECO:0000313" key="3">
    <source>
        <dbReference type="Proteomes" id="UP000196402"/>
    </source>
</evidence>
<accession>A0A1G4E8U4</accession>
<name>A0A1G4E8U4_PLAVI</name>
<dbReference type="AlphaFoldDB" id="A0A1G4E8U4"/>
<dbReference type="VEuPathDB" id="PlasmoDB:PVPAM_080011000"/>
<dbReference type="InterPro" id="IPR022139">
    <property type="entry name" value="Fam-L/Fam-M-like_plasmodium"/>
</dbReference>
<feature type="non-terminal residue" evidence="2">
    <location>
        <position position="1"/>
    </location>
</feature>
<feature type="transmembrane region" description="Helical" evidence="1">
    <location>
        <begin position="154"/>
        <end position="179"/>
    </location>
</feature>
<keyword evidence="1" id="KW-0472">Membrane</keyword>
<dbReference type="VEuPathDB" id="PlasmoDB:PVP01_0006120"/>
<dbReference type="VEuPathDB" id="PlasmoDB:PVW1_120006600"/>
<evidence type="ECO:0000256" key="1">
    <source>
        <dbReference type="SAM" id="Phobius"/>
    </source>
</evidence>
<dbReference type="EMBL" id="FLYH01000014">
    <property type="protein sequence ID" value="SCA83377.1"/>
    <property type="molecule type" value="Genomic_DNA"/>
</dbReference>
<feature type="transmembrane region" description="Helical" evidence="1">
    <location>
        <begin position="94"/>
        <end position="116"/>
    </location>
</feature>
<evidence type="ECO:0000313" key="2">
    <source>
        <dbReference type="EMBL" id="SCA83377.1"/>
    </source>
</evidence>
<keyword evidence="1" id="KW-1133">Transmembrane helix</keyword>
<sequence>VNGNLLEDVNKNDEEYEIYYISPYEQLSKRASNNMVVLERNYKNRFGKKRGLAKLDNYFEKEIFHKLDDMYDFANKWNSEKKVLKKKIFMKYGIRYILICSLPILGLILPMLFGIIKLGDGILTWCGKKSGTQDHQGTSWTCNLQHFDKDNIQLILGINSISFSIITIIILFLFFYTLIKIIKYERIKAIKGKMSLKEYCNFCKELIRKT</sequence>
<proteinExistence type="predicted"/>
<organism evidence="2 3">
    <name type="scientific">Plasmodium vivax</name>
    <name type="common">malaria parasite P. vivax</name>
    <dbReference type="NCBI Taxonomy" id="5855"/>
    <lineage>
        <taxon>Eukaryota</taxon>
        <taxon>Sar</taxon>
        <taxon>Alveolata</taxon>
        <taxon>Apicomplexa</taxon>
        <taxon>Aconoidasida</taxon>
        <taxon>Haemosporida</taxon>
        <taxon>Plasmodiidae</taxon>
        <taxon>Plasmodium</taxon>
        <taxon>Plasmodium (Plasmodium)</taxon>
    </lineage>
</organism>
<gene>
    <name evidence="2" type="ORF">PVT01_000016400</name>
</gene>
<keyword evidence="1" id="KW-0812">Transmembrane</keyword>
<dbReference type="Proteomes" id="UP000196402">
    <property type="component" value="Unassembled WGS sequence"/>
</dbReference>
<protein>
    <recommendedName>
        <fullName evidence="4">Variable surface protein</fullName>
    </recommendedName>
</protein>
<dbReference type="Pfam" id="PF12420">
    <property type="entry name" value="DUF3671"/>
    <property type="match status" value="1"/>
</dbReference>
<reference evidence="2 3" key="1">
    <citation type="submission" date="2016-07" db="EMBL/GenBank/DDBJ databases">
        <authorList>
            <consortium name="Pathogen Informatics"/>
        </authorList>
    </citation>
    <scope>NUCLEOTIDE SEQUENCE [LARGE SCALE GENOMIC DNA]</scope>
</reference>
<evidence type="ECO:0008006" key="4">
    <source>
        <dbReference type="Google" id="ProtNLM"/>
    </source>
</evidence>